<evidence type="ECO:0000256" key="6">
    <source>
        <dbReference type="ARBA" id="ARBA00022840"/>
    </source>
</evidence>
<dbReference type="Proteomes" id="UP001281410">
    <property type="component" value="Unassembled WGS sequence"/>
</dbReference>
<feature type="transmembrane region" description="Helical" evidence="9">
    <location>
        <begin position="566"/>
        <end position="588"/>
    </location>
</feature>
<dbReference type="InterPro" id="IPR050352">
    <property type="entry name" value="ABCG_transporters"/>
</dbReference>
<keyword evidence="4 9" id="KW-0812">Transmembrane</keyword>
<dbReference type="GO" id="GO:0140359">
    <property type="term" value="F:ABC-type transporter activity"/>
    <property type="evidence" value="ECO:0007669"/>
    <property type="project" value="InterPro"/>
</dbReference>
<dbReference type="Pfam" id="PF00005">
    <property type="entry name" value="ABC_tran"/>
    <property type="match status" value="1"/>
</dbReference>
<dbReference type="GO" id="GO:0016020">
    <property type="term" value="C:membrane"/>
    <property type="evidence" value="ECO:0007669"/>
    <property type="project" value="UniProtKB-SubCell"/>
</dbReference>
<dbReference type="GO" id="GO:0005524">
    <property type="term" value="F:ATP binding"/>
    <property type="evidence" value="ECO:0007669"/>
    <property type="project" value="UniProtKB-KW"/>
</dbReference>
<evidence type="ECO:0000313" key="12">
    <source>
        <dbReference type="Proteomes" id="UP001281410"/>
    </source>
</evidence>
<dbReference type="PANTHER" id="PTHR48041">
    <property type="entry name" value="ABC TRANSPORTER G FAMILY MEMBER 28"/>
    <property type="match status" value="1"/>
</dbReference>
<dbReference type="InterPro" id="IPR003593">
    <property type="entry name" value="AAA+_ATPase"/>
</dbReference>
<accession>A0AAE0EH83</accession>
<feature type="transmembrane region" description="Helical" evidence="9">
    <location>
        <begin position="535"/>
        <end position="559"/>
    </location>
</feature>
<proteinExistence type="inferred from homology"/>
<evidence type="ECO:0000256" key="2">
    <source>
        <dbReference type="ARBA" id="ARBA00005814"/>
    </source>
</evidence>
<keyword evidence="12" id="KW-1185">Reference proteome</keyword>
<dbReference type="PANTHER" id="PTHR48041:SF109">
    <property type="entry name" value="ABC TRANSPORTER G FAMILY MEMBER 20"/>
    <property type="match status" value="1"/>
</dbReference>
<dbReference type="Pfam" id="PF19055">
    <property type="entry name" value="ABC2_membrane_7"/>
    <property type="match status" value="1"/>
</dbReference>
<gene>
    <name evidence="11" type="ORF">Dsin_007584</name>
</gene>
<dbReference type="EMBL" id="JANJYJ010000002">
    <property type="protein sequence ID" value="KAK3227722.1"/>
    <property type="molecule type" value="Genomic_DNA"/>
</dbReference>
<evidence type="ECO:0000256" key="4">
    <source>
        <dbReference type="ARBA" id="ARBA00022692"/>
    </source>
</evidence>
<evidence type="ECO:0000256" key="1">
    <source>
        <dbReference type="ARBA" id="ARBA00004141"/>
    </source>
</evidence>
<dbReference type="InterPro" id="IPR027417">
    <property type="entry name" value="P-loop_NTPase"/>
</dbReference>
<sequence length="714" mass="79593">MELQKHKLSSKSYTSIDIEDHHQQSNKSVGDITLVDDLHQLIDLPYACSIEPTASTPFVLSFVDLSYGVSKISPKMVLPFCQNNRDDHETGTKLLLDTISGQAREGEILAVLGASGSGKSTLIDALAGRIEKESLKGAVTLNGQVLESRVLKTISAYVMQDDLLFPMLTVEETLMFSAEFRLPRSLSKPIKQARVQALIDQLGLRSVAKTMIGDEGHRGVSGGERRRVSIGVDIIHDPILLLLDEPTSGLDSTSAFMVVKVLQGIAKSGSIVIMSIHQPSNRIVSLLDNLIFLSRGQTIYSGKLTSLLQFFEEFGHPIPENKNPTEFALDLIHEFEESSDQITSLVEFNKSWAQTQTIKNPNKLCDKPNIALEDAIKARISKGKLVSTATSDSNSINSVPTFVNPFWIETIVIAKRLFTNSRRMPKLFAIRLFVTLVAGLMLATLFRHLDVSPKGIDSRLGFSSFGISVIFFICLEEIPRCFQERYIFMREAAFNAYRTSSYVLAHSIVSVPSLIVLSFTFVITTFWIVDLAGGFSGFLFFFFLIFASFWAGCSFMAFISGLVSHYLLAVSIGVAFSALFILFSGNFISSNEIPPYWIWFHYISIVKYPFQGILQNEYGDSTKCFVRGLQFFDYSPLAGVSDSTKIKLLESISNVLGTSVTSSTCLVNGTRVLELKGDTNIGKWTYLWITIAWGFFFMVLFYFTLLFGRKNKRR</sequence>
<evidence type="ECO:0000256" key="7">
    <source>
        <dbReference type="ARBA" id="ARBA00022989"/>
    </source>
</evidence>
<dbReference type="PROSITE" id="PS00211">
    <property type="entry name" value="ABC_TRANSPORTER_1"/>
    <property type="match status" value="1"/>
</dbReference>
<comment type="subcellular location">
    <subcellularLocation>
        <location evidence="1">Membrane</location>
        <topology evidence="1">Multi-pass membrane protein</topology>
    </subcellularLocation>
</comment>
<dbReference type="FunFam" id="3.40.50.300:FF:000530">
    <property type="entry name" value="ABC transporter G family member 6"/>
    <property type="match status" value="1"/>
</dbReference>
<keyword evidence="6" id="KW-0067">ATP-binding</keyword>
<dbReference type="PROSITE" id="PS50893">
    <property type="entry name" value="ABC_TRANSPORTER_2"/>
    <property type="match status" value="1"/>
</dbReference>
<dbReference type="AlphaFoldDB" id="A0AAE0EH83"/>
<evidence type="ECO:0000256" key="9">
    <source>
        <dbReference type="SAM" id="Phobius"/>
    </source>
</evidence>
<dbReference type="InterPro" id="IPR043926">
    <property type="entry name" value="ABCG_dom"/>
</dbReference>
<comment type="similarity">
    <text evidence="2">Belongs to the ABC transporter superfamily. ABCG family. Eye pigment precursor importer (TC 3.A.1.204) subfamily.</text>
</comment>
<feature type="transmembrane region" description="Helical" evidence="9">
    <location>
        <begin position="428"/>
        <end position="449"/>
    </location>
</feature>
<dbReference type="Pfam" id="PF01061">
    <property type="entry name" value="ABC2_membrane"/>
    <property type="match status" value="1"/>
</dbReference>
<keyword evidence="5" id="KW-0547">Nucleotide-binding</keyword>
<name>A0AAE0EH83_9ROSI</name>
<evidence type="ECO:0000256" key="5">
    <source>
        <dbReference type="ARBA" id="ARBA00022741"/>
    </source>
</evidence>
<dbReference type="GO" id="GO:0016887">
    <property type="term" value="F:ATP hydrolysis activity"/>
    <property type="evidence" value="ECO:0007669"/>
    <property type="project" value="InterPro"/>
</dbReference>
<evidence type="ECO:0000256" key="8">
    <source>
        <dbReference type="ARBA" id="ARBA00023136"/>
    </source>
</evidence>
<evidence type="ECO:0000256" key="3">
    <source>
        <dbReference type="ARBA" id="ARBA00022448"/>
    </source>
</evidence>
<keyword evidence="8 9" id="KW-0472">Membrane</keyword>
<dbReference type="Gene3D" id="3.40.50.300">
    <property type="entry name" value="P-loop containing nucleotide triphosphate hydrolases"/>
    <property type="match status" value="1"/>
</dbReference>
<evidence type="ECO:0000313" key="11">
    <source>
        <dbReference type="EMBL" id="KAK3227722.1"/>
    </source>
</evidence>
<dbReference type="SMART" id="SM00382">
    <property type="entry name" value="AAA"/>
    <property type="match status" value="1"/>
</dbReference>
<dbReference type="SUPFAM" id="SSF52540">
    <property type="entry name" value="P-loop containing nucleoside triphosphate hydrolases"/>
    <property type="match status" value="1"/>
</dbReference>
<dbReference type="InterPro" id="IPR017871">
    <property type="entry name" value="ABC_transporter-like_CS"/>
</dbReference>
<dbReference type="InterPro" id="IPR013525">
    <property type="entry name" value="ABC2_TM"/>
</dbReference>
<keyword evidence="7 9" id="KW-1133">Transmembrane helix</keyword>
<evidence type="ECO:0000259" key="10">
    <source>
        <dbReference type="PROSITE" id="PS50893"/>
    </source>
</evidence>
<feature type="transmembrane region" description="Helical" evidence="9">
    <location>
        <begin position="686"/>
        <end position="708"/>
    </location>
</feature>
<protein>
    <recommendedName>
        <fullName evidence="10">ABC transporter domain-containing protein</fullName>
    </recommendedName>
</protein>
<organism evidence="11 12">
    <name type="scientific">Dipteronia sinensis</name>
    <dbReference type="NCBI Taxonomy" id="43782"/>
    <lineage>
        <taxon>Eukaryota</taxon>
        <taxon>Viridiplantae</taxon>
        <taxon>Streptophyta</taxon>
        <taxon>Embryophyta</taxon>
        <taxon>Tracheophyta</taxon>
        <taxon>Spermatophyta</taxon>
        <taxon>Magnoliopsida</taxon>
        <taxon>eudicotyledons</taxon>
        <taxon>Gunneridae</taxon>
        <taxon>Pentapetalae</taxon>
        <taxon>rosids</taxon>
        <taxon>malvids</taxon>
        <taxon>Sapindales</taxon>
        <taxon>Sapindaceae</taxon>
        <taxon>Hippocastanoideae</taxon>
        <taxon>Acereae</taxon>
        <taxon>Dipteronia</taxon>
    </lineage>
</organism>
<feature type="transmembrane region" description="Helical" evidence="9">
    <location>
        <begin position="503"/>
        <end position="529"/>
    </location>
</feature>
<reference evidence="11" key="1">
    <citation type="journal article" date="2023" name="Plant J.">
        <title>Genome sequences and population genomics provide insights into the demographic history, inbreeding, and mutation load of two 'living fossil' tree species of Dipteronia.</title>
        <authorList>
            <person name="Feng Y."/>
            <person name="Comes H.P."/>
            <person name="Chen J."/>
            <person name="Zhu S."/>
            <person name="Lu R."/>
            <person name="Zhang X."/>
            <person name="Li P."/>
            <person name="Qiu J."/>
            <person name="Olsen K.M."/>
            <person name="Qiu Y."/>
        </authorList>
    </citation>
    <scope>NUCLEOTIDE SEQUENCE</scope>
    <source>
        <strain evidence="11">NBL</strain>
    </source>
</reference>
<feature type="domain" description="ABC transporter" evidence="10">
    <location>
        <begin position="60"/>
        <end position="320"/>
    </location>
</feature>
<comment type="caution">
    <text evidence="11">The sequence shown here is derived from an EMBL/GenBank/DDBJ whole genome shotgun (WGS) entry which is preliminary data.</text>
</comment>
<keyword evidence="3" id="KW-0813">Transport</keyword>
<dbReference type="InterPro" id="IPR003439">
    <property type="entry name" value="ABC_transporter-like_ATP-bd"/>
</dbReference>